<accession>A0A1Y6BPB1</accession>
<dbReference type="InterPro" id="IPR001387">
    <property type="entry name" value="Cro/C1-type_HTH"/>
</dbReference>
<keyword evidence="3" id="KW-1185">Reference proteome</keyword>
<dbReference type="SMART" id="SM00530">
    <property type="entry name" value="HTH_XRE"/>
    <property type="match status" value="1"/>
</dbReference>
<dbReference type="GO" id="GO:0003677">
    <property type="term" value="F:DNA binding"/>
    <property type="evidence" value="ECO:0007669"/>
    <property type="project" value="UniProtKB-KW"/>
</dbReference>
<protein>
    <submittedName>
        <fullName evidence="2">DNA-binding transcriptional regulator, XRE-family HTH domain</fullName>
    </submittedName>
</protein>
<gene>
    <name evidence="2" type="ORF">SAMN06296036_10580</name>
</gene>
<feature type="domain" description="HTH cro/C1-type" evidence="1">
    <location>
        <begin position="42"/>
        <end position="96"/>
    </location>
</feature>
<dbReference type="PROSITE" id="PS50943">
    <property type="entry name" value="HTH_CROC1"/>
    <property type="match status" value="1"/>
</dbReference>
<dbReference type="Pfam" id="PF01381">
    <property type="entry name" value="HTH_3"/>
    <property type="match status" value="1"/>
</dbReference>
<evidence type="ECO:0000259" key="1">
    <source>
        <dbReference type="PROSITE" id="PS50943"/>
    </source>
</evidence>
<reference evidence="3" key="1">
    <citation type="submission" date="2017-04" db="EMBL/GenBank/DDBJ databases">
        <authorList>
            <person name="Varghese N."/>
            <person name="Submissions S."/>
        </authorList>
    </citation>
    <scope>NUCLEOTIDE SEQUENCE [LARGE SCALE GENOMIC DNA]</scope>
    <source>
        <strain evidence="3">RKEM611</strain>
    </source>
</reference>
<dbReference type="AlphaFoldDB" id="A0A1Y6BPB1"/>
<dbReference type="InterPro" id="IPR010982">
    <property type="entry name" value="Lambda_DNA-bd_dom_sf"/>
</dbReference>
<proteinExistence type="predicted"/>
<dbReference type="CDD" id="cd00093">
    <property type="entry name" value="HTH_XRE"/>
    <property type="match status" value="1"/>
</dbReference>
<evidence type="ECO:0000313" key="3">
    <source>
        <dbReference type="Proteomes" id="UP000192907"/>
    </source>
</evidence>
<dbReference type="Gene3D" id="1.10.260.40">
    <property type="entry name" value="lambda repressor-like DNA-binding domains"/>
    <property type="match status" value="1"/>
</dbReference>
<name>A0A1Y6BPB1_9BACT</name>
<dbReference type="Proteomes" id="UP000192907">
    <property type="component" value="Unassembled WGS sequence"/>
</dbReference>
<keyword evidence="2" id="KW-0238">DNA-binding</keyword>
<organism evidence="2 3">
    <name type="scientific">Pseudobacteriovorax antillogorgiicola</name>
    <dbReference type="NCBI Taxonomy" id="1513793"/>
    <lineage>
        <taxon>Bacteria</taxon>
        <taxon>Pseudomonadati</taxon>
        <taxon>Bdellovibrionota</taxon>
        <taxon>Oligoflexia</taxon>
        <taxon>Oligoflexales</taxon>
        <taxon>Pseudobacteriovoracaceae</taxon>
        <taxon>Pseudobacteriovorax</taxon>
    </lineage>
</organism>
<dbReference type="EMBL" id="FWZT01000005">
    <property type="protein sequence ID" value="SMF11363.1"/>
    <property type="molecule type" value="Genomic_DNA"/>
</dbReference>
<sequence length="242" mass="27456">MGAYKKLLIFYMVDTMERAISNRESLTKADDRYLPAHLATKITFLRKLLRMSQAKLASQAGVSLRSIQRMESQETDPLLSHMMQVAKALSVTLSDLFAPTDQRLRQVSIQCSPEEYDTMIHTIRTSDPDPNNIQEQCRRLIAQVDHIPTQSLNPQNAFILSLKGYSKITSKVIEPVDSRFLHVIANIFEKVVHSQDRAYIFDGPLFPHQGLGVQNLISVLSRRREQSRLLVIATHGSESPLN</sequence>
<dbReference type="SUPFAM" id="SSF47413">
    <property type="entry name" value="lambda repressor-like DNA-binding domains"/>
    <property type="match status" value="1"/>
</dbReference>
<evidence type="ECO:0000313" key="2">
    <source>
        <dbReference type="EMBL" id="SMF11363.1"/>
    </source>
</evidence>